<gene>
    <name evidence="1" type="ORF">HZF06_08405</name>
</gene>
<protein>
    <submittedName>
        <fullName evidence="1">Uncharacterized protein</fullName>
    </submittedName>
</protein>
<sequence length="46" mass="5378">MLLIINSLSYSAVAFDSGEYGYLLAKDFSLRELEYVRGEKYYTLFK</sequence>
<reference evidence="1 2" key="1">
    <citation type="submission" date="2020-07" db="EMBL/GenBank/DDBJ databases">
        <title>Electron transfer.</title>
        <authorList>
            <person name="Huang L."/>
            <person name="Liu X."/>
            <person name="Zhou S."/>
        </authorList>
    </citation>
    <scope>NUCLEOTIDE SEQUENCE [LARGE SCALE GENOMIC DNA]</scope>
    <source>
        <strain evidence="1 2">Lx1</strain>
    </source>
</reference>
<dbReference type="AlphaFoldDB" id="A0A7D6VRU8"/>
<dbReference type="RefSeq" id="WP_181603153.1">
    <property type="nucleotide sequence ID" value="NZ_CP059378.1"/>
</dbReference>
<name>A0A7D6VRU8_9CLOT</name>
<dbReference type="Proteomes" id="UP000512286">
    <property type="component" value="Chromosome"/>
</dbReference>
<evidence type="ECO:0000313" key="1">
    <source>
        <dbReference type="EMBL" id="QLY81587.1"/>
    </source>
</evidence>
<evidence type="ECO:0000313" key="2">
    <source>
        <dbReference type="Proteomes" id="UP000512286"/>
    </source>
</evidence>
<organism evidence="1 2">
    <name type="scientific">Clostridium intestinale</name>
    <dbReference type="NCBI Taxonomy" id="36845"/>
    <lineage>
        <taxon>Bacteria</taxon>
        <taxon>Bacillati</taxon>
        <taxon>Bacillota</taxon>
        <taxon>Clostridia</taxon>
        <taxon>Eubacteriales</taxon>
        <taxon>Clostridiaceae</taxon>
        <taxon>Clostridium</taxon>
    </lineage>
</organism>
<dbReference type="KEGG" id="cint:HZF06_08405"/>
<dbReference type="EMBL" id="CP059378">
    <property type="protein sequence ID" value="QLY81587.1"/>
    <property type="molecule type" value="Genomic_DNA"/>
</dbReference>
<accession>A0A7D6VRU8</accession>
<proteinExistence type="predicted"/>